<gene>
    <name evidence="8" type="primary">miaB_2</name>
    <name evidence="8" type="ORF">TICRE_11720</name>
</gene>
<evidence type="ECO:0000259" key="7">
    <source>
        <dbReference type="PROSITE" id="PS51918"/>
    </source>
</evidence>
<dbReference type="InterPro" id="IPR036724">
    <property type="entry name" value="Cobalamin-bd_sf"/>
</dbReference>
<evidence type="ECO:0000256" key="1">
    <source>
        <dbReference type="ARBA" id="ARBA00001966"/>
    </source>
</evidence>
<evidence type="ECO:0000256" key="5">
    <source>
        <dbReference type="ARBA" id="ARBA00023014"/>
    </source>
</evidence>
<dbReference type="InterPro" id="IPR025288">
    <property type="entry name" value="DUF4080"/>
</dbReference>
<keyword evidence="2" id="KW-0949">S-adenosyl-L-methionine</keyword>
<keyword evidence="4" id="KW-0408">Iron</keyword>
<dbReference type="SUPFAM" id="SSF102114">
    <property type="entry name" value="Radical SAM enzymes"/>
    <property type="match status" value="1"/>
</dbReference>
<dbReference type="SFLD" id="SFLDS00029">
    <property type="entry name" value="Radical_SAM"/>
    <property type="match status" value="1"/>
</dbReference>
<feature type="domain" description="B12-binding" evidence="6">
    <location>
        <begin position="1"/>
        <end position="133"/>
    </location>
</feature>
<dbReference type="GO" id="GO:0005829">
    <property type="term" value="C:cytosol"/>
    <property type="evidence" value="ECO:0007669"/>
    <property type="project" value="TreeGrafter"/>
</dbReference>
<dbReference type="Gene3D" id="3.80.30.20">
    <property type="entry name" value="tm_1862 like domain"/>
    <property type="match status" value="1"/>
</dbReference>
<dbReference type="CDD" id="cd02068">
    <property type="entry name" value="radical_SAM_B12_BD"/>
    <property type="match status" value="1"/>
</dbReference>
<dbReference type="OrthoDB" id="9801424at2"/>
<dbReference type="Pfam" id="PF13311">
    <property type="entry name" value="DUF4080"/>
    <property type="match status" value="1"/>
</dbReference>
<accession>A0A1U7M673</accession>
<protein>
    <submittedName>
        <fullName evidence="8">tRNA-2-methylthio-N(6)-dimethylallyladenosine synthase</fullName>
        <ecNumber evidence="8">2.8.4.3</ecNumber>
    </submittedName>
</protein>
<dbReference type="EC" id="2.8.4.3" evidence="8"/>
<dbReference type="PANTHER" id="PTHR43409">
    <property type="entry name" value="ANAEROBIC MAGNESIUM-PROTOPORPHYRIN IX MONOMETHYL ESTER CYCLASE-RELATED"/>
    <property type="match status" value="1"/>
</dbReference>
<dbReference type="Pfam" id="PF02310">
    <property type="entry name" value="B12-binding"/>
    <property type="match status" value="1"/>
</dbReference>
<proteinExistence type="predicted"/>
<dbReference type="PROSITE" id="PS51918">
    <property type="entry name" value="RADICAL_SAM"/>
    <property type="match status" value="1"/>
</dbReference>
<name>A0A1U7M673_TISCR</name>
<evidence type="ECO:0000259" key="6">
    <source>
        <dbReference type="PROSITE" id="PS51332"/>
    </source>
</evidence>
<dbReference type="SFLD" id="SFLDG01082">
    <property type="entry name" value="B12-binding_domain_containing"/>
    <property type="match status" value="1"/>
</dbReference>
<dbReference type="RefSeq" id="WP_075726060.1">
    <property type="nucleotide sequence ID" value="NZ_LTDM01000016.1"/>
</dbReference>
<dbReference type="GO" id="GO:0051539">
    <property type="term" value="F:4 iron, 4 sulfur cluster binding"/>
    <property type="evidence" value="ECO:0007669"/>
    <property type="project" value="UniProtKB-KW"/>
</dbReference>
<keyword evidence="9" id="KW-1185">Reference proteome</keyword>
<dbReference type="SFLD" id="SFLDG01123">
    <property type="entry name" value="methyltransferase_(Class_B)"/>
    <property type="match status" value="1"/>
</dbReference>
<organism evidence="8 9">
    <name type="scientific">Tissierella creatinophila DSM 6911</name>
    <dbReference type="NCBI Taxonomy" id="1123403"/>
    <lineage>
        <taxon>Bacteria</taxon>
        <taxon>Bacillati</taxon>
        <taxon>Bacillota</taxon>
        <taxon>Tissierellia</taxon>
        <taxon>Tissierellales</taxon>
        <taxon>Tissierellaceae</taxon>
        <taxon>Tissierella</taxon>
    </lineage>
</organism>
<dbReference type="PANTHER" id="PTHR43409:SF16">
    <property type="entry name" value="SLR0320 PROTEIN"/>
    <property type="match status" value="1"/>
</dbReference>
<dbReference type="GO" id="GO:0031419">
    <property type="term" value="F:cobalamin binding"/>
    <property type="evidence" value="ECO:0007669"/>
    <property type="project" value="InterPro"/>
</dbReference>
<keyword evidence="5" id="KW-0411">Iron-sulfur</keyword>
<dbReference type="Pfam" id="PF04055">
    <property type="entry name" value="Radical_SAM"/>
    <property type="match status" value="1"/>
</dbReference>
<dbReference type="InterPro" id="IPR058240">
    <property type="entry name" value="rSAM_sf"/>
</dbReference>
<dbReference type="EMBL" id="LTDM01000016">
    <property type="protein sequence ID" value="OLS02822.1"/>
    <property type="molecule type" value="Genomic_DNA"/>
</dbReference>
<evidence type="ECO:0000256" key="3">
    <source>
        <dbReference type="ARBA" id="ARBA00022723"/>
    </source>
</evidence>
<dbReference type="InterPro" id="IPR051198">
    <property type="entry name" value="BchE-like"/>
</dbReference>
<dbReference type="InterPro" id="IPR034466">
    <property type="entry name" value="Methyltransferase_Class_B"/>
</dbReference>
<feature type="domain" description="Radical SAM core" evidence="7">
    <location>
        <begin position="172"/>
        <end position="402"/>
    </location>
</feature>
<dbReference type="PROSITE" id="PS51332">
    <property type="entry name" value="B12_BINDING"/>
    <property type="match status" value="1"/>
</dbReference>
<dbReference type="InterPro" id="IPR023404">
    <property type="entry name" value="rSAM_horseshoe"/>
</dbReference>
<dbReference type="GO" id="GO:0035597">
    <property type="term" value="F:tRNA-2-methylthio-N(6)-dimethylallyladenosine(37) synthase activity"/>
    <property type="evidence" value="ECO:0007669"/>
    <property type="project" value="UniProtKB-EC"/>
</dbReference>
<dbReference type="SMART" id="SM00729">
    <property type="entry name" value="Elp3"/>
    <property type="match status" value="1"/>
</dbReference>
<comment type="cofactor">
    <cofactor evidence="1">
        <name>[4Fe-4S] cluster</name>
        <dbReference type="ChEBI" id="CHEBI:49883"/>
    </cofactor>
</comment>
<keyword evidence="3" id="KW-0479">Metal-binding</keyword>
<dbReference type="InterPro" id="IPR006158">
    <property type="entry name" value="Cobalamin-bd"/>
</dbReference>
<dbReference type="InterPro" id="IPR006638">
    <property type="entry name" value="Elp3/MiaA/NifB-like_rSAM"/>
</dbReference>
<dbReference type="Gene3D" id="3.40.50.280">
    <property type="entry name" value="Cobalamin-binding domain"/>
    <property type="match status" value="1"/>
</dbReference>
<dbReference type="GO" id="GO:0046872">
    <property type="term" value="F:metal ion binding"/>
    <property type="evidence" value="ECO:0007669"/>
    <property type="project" value="UniProtKB-KW"/>
</dbReference>
<comment type="caution">
    <text evidence="8">The sequence shown here is derived from an EMBL/GenBank/DDBJ whole genome shotgun (WGS) entry which is preliminary data.</text>
</comment>
<dbReference type="Proteomes" id="UP000186112">
    <property type="component" value="Unassembled WGS sequence"/>
</dbReference>
<dbReference type="CDD" id="cd01335">
    <property type="entry name" value="Radical_SAM"/>
    <property type="match status" value="1"/>
</dbReference>
<sequence>MKTLLTTLNSKYIHSNLAIRYLQRFVEDIEDVDIIEFTINQSTDFIASEIYKLEKEIIGFSVYIWNIRETLRVCEILKIVKPEIKIFLGGPEVSYDMKEVMEKYDYIDFLIYGEGEETFREFVEINQNEVKDYKGIEGLVYRDGREIVINSPRPLINDLDKIPSPYEKTTDEFKNKIVYYESSRGCPFGCKFCLSSTIRGVRYFDIERVKRDLKNLIEMKVKQVKFVDRTFNANKKYSREIMEFLIKEDPKEINFHFEVTAHLIDDETLNFLKTVKEGLFQFEIGVQSTNKKTIEAIGRTTDFEVLGRVTKKINSFNNIHQHLDLIAGLPYEDYGSFKRSFNDVYDLKPEKLQLGFLKLLKGSELRLSEKLYGYKYIDEPTYEVLENDFISYSDILKLKAIEDLVEKYYNEGNFKNTLEFLISNYYSSPFEFYEMFSKFWTENNYHILSHSKNKLYKILFNFINENRFKDNTIVYNLLKYDYIFNNKNTKLPFKFEDEKNNYDFNIHEVLKDDILLNTFLERYKDIPTKKVINQVNIVTFSIDVLKIISNDFKLIENLKEVHILFDYKDGSIVQCKTYDITNIVRRN</sequence>
<dbReference type="AlphaFoldDB" id="A0A1U7M673"/>
<reference evidence="8 9" key="1">
    <citation type="submission" date="2016-02" db="EMBL/GenBank/DDBJ databases">
        <title>Genome sequence of Tissierella creatinophila DSM 6911.</title>
        <authorList>
            <person name="Poehlein A."/>
            <person name="Daniel R."/>
        </authorList>
    </citation>
    <scope>NUCLEOTIDE SEQUENCE [LARGE SCALE GENOMIC DNA]</scope>
    <source>
        <strain evidence="8 9">DSM 6911</strain>
    </source>
</reference>
<dbReference type="SUPFAM" id="SSF52242">
    <property type="entry name" value="Cobalamin (vitamin B12)-binding domain"/>
    <property type="match status" value="1"/>
</dbReference>
<evidence type="ECO:0000256" key="2">
    <source>
        <dbReference type="ARBA" id="ARBA00022691"/>
    </source>
</evidence>
<evidence type="ECO:0000256" key="4">
    <source>
        <dbReference type="ARBA" id="ARBA00023004"/>
    </source>
</evidence>
<dbReference type="InterPro" id="IPR007197">
    <property type="entry name" value="rSAM"/>
</dbReference>
<keyword evidence="8" id="KW-0808">Transferase</keyword>
<evidence type="ECO:0000313" key="9">
    <source>
        <dbReference type="Proteomes" id="UP000186112"/>
    </source>
</evidence>
<evidence type="ECO:0000313" key="8">
    <source>
        <dbReference type="EMBL" id="OLS02822.1"/>
    </source>
</evidence>